<feature type="chain" id="PRO_5035173771" description="Carboxypeptidase Q" evidence="22">
    <location>
        <begin position="22"/>
        <end position="415"/>
    </location>
</feature>
<dbReference type="InterPro" id="IPR007484">
    <property type="entry name" value="Peptidase_M28"/>
</dbReference>
<feature type="signal peptide" evidence="22">
    <location>
        <begin position="1"/>
        <end position="21"/>
    </location>
</feature>
<keyword evidence="17" id="KW-0865">Zymogen</keyword>
<evidence type="ECO:0000256" key="15">
    <source>
        <dbReference type="ARBA" id="ARBA00023034"/>
    </source>
</evidence>
<dbReference type="GO" id="GO:0005783">
    <property type="term" value="C:endoplasmic reticulum"/>
    <property type="evidence" value="ECO:0007669"/>
    <property type="project" value="UniProtKB-SubCell"/>
</dbReference>
<evidence type="ECO:0000256" key="1">
    <source>
        <dbReference type="ARBA" id="ARBA00004240"/>
    </source>
</evidence>
<evidence type="ECO:0000256" key="18">
    <source>
        <dbReference type="ARBA" id="ARBA00023180"/>
    </source>
</evidence>
<dbReference type="Pfam" id="PF04389">
    <property type="entry name" value="Peptidase_M28"/>
    <property type="match status" value="1"/>
</dbReference>
<evidence type="ECO:0000256" key="11">
    <source>
        <dbReference type="ARBA" id="ARBA00022729"/>
    </source>
</evidence>
<evidence type="ECO:0000313" key="24">
    <source>
        <dbReference type="EMBL" id="CAG7719432.1"/>
    </source>
</evidence>
<evidence type="ECO:0000256" key="7">
    <source>
        <dbReference type="ARBA" id="ARBA00022525"/>
    </source>
</evidence>
<comment type="subcellular location">
    <subcellularLocation>
        <location evidence="1">Endoplasmic reticulum</location>
    </subcellularLocation>
    <subcellularLocation>
        <location evidence="3">Golgi apparatus</location>
    </subcellularLocation>
    <subcellularLocation>
        <location evidence="2">Lysosome</location>
    </subcellularLocation>
    <subcellularLocation>
        <location evidence="4">Secreted</location>
    </subcellularLocation>
</comment>
<dbReference type="EMBL" id="CAJVCH010061405">
    <property type="protein sequence ID" value="CAG7719432.1"/>
    <property type="molecule type" value="Genomic_DNA"/>
</dbReference>
<keyword evidence="8" id="KW-0121">Carboxypeptidase</keyword>
<keyword evidence="18" id="KW-0325">Glycoprotein</keyword>
<dbReference type="PANTHER" id="PTHR12053:SF3">
    <property type="entry name" value="CARBOXYPEPTIDASE Q"/>
    <property type="match status" value="1"/>
</dbReference>
<dbReference type="GO" id="GO:0043171">
    <property type="term" value="P:peptide catabolic process"/>
    <property type="evidence" value="ECO:0007669"/>
    <property type="project" value="TreeGrafter"/>
</dbReference>
<proteinExistence type="inferred from homology"/>
<evidence type="ECO:0000256" key="8">
    <source>
        <dbReference type="ARBA" id="ARBA00022645"/>
    </source>
</evidence>
<keyword evidence="7" id="KW-0964">Secreted</keyword>
<protein>
    <recommendedName>
        <fullName evidence="6">Carboxypeptidase Q</fullName>
    </recommendedName>
    <alternativeName>
        <fullName evidence="21">Plasma glutamate carboxypeptidase</fullName>
    </alternativeName>
</protein>
<reference evidence="24" key="1">
    <citation type="submission" date="2021-06" db="EMBL/GenBank/DDBJ databases">
        <authorList>
            <person name="Hodson N. C."/>
            <person name="Mongue J. A."/>
            <person name="Jaron S. K."/>
        </authorList>
    </citation>
    <scope>NUCLEOTIDE SEQUENCE</scope>
</reference>
<dbReference type="OrthoDB" id="10013407at2759"/>
<comment type="caution">
    <text evidence="24">The sequence shown here is derived from an EMBL/GenBank/DDBJ whole genome shotgun (WGS) entry which is preliminary data.</text>
</comment>
<name>A0A8J2NUW7_9HEXA</name>
<dbReference type="GO" id="GO:0004180">
    <property type="term" value="F:carboxypeptidase activity"/>
    <property type="evidence" value="ECO:0007669"/>
    <property type="project" value="UniProtKB-KW"/>
</dbReference>
<evidence type="ECO:0000256" key="14">
    <source>
        <dbReference type="ARBA" id="ARBA00022833"/>
    </source>
</evidence>
<keyword evidence="15" id="KW-0333">Golgi apparatus</keyword>
<evidence type="ECO:0000259" key="23">
    <source>
        <dbReference type="Pfam" id="PF04389"/>
    </source>
</evidence>
<dbReference type="GO" id="GO:0005615">
    <property type="term" value="C:extracellular space"/>
    <property type="evidence" value="ECO:0007669"/>
    <property type="project" value="TreeGrafter"/>
</dbReference>
<evidence type="ECO:0000256" key="6">
    <source>
        <dbReference type="ARBA" id="ARBA00014116"/>
    </source>
</evidence>
<evidence type="ECO:0000256" key="16">
    <source>
        <dbReference type="ARBA" id="ARBA00023049"/>
    </source>
</evidence>
<keyword evidence="9" id="KW-0645">Protease</keyword>
<dbReference type="GO" id="GO:0070573">
    <property type="term" value="F:metallodipeptidase activity"/>
    <property type="evidence" value="ECO:0007669"/>
    <property type="project" value="InterPro"/>
</dbReference>
<keyword evidence="13" id="KW-0256">Endoplasmic reticulum</keyword>
<keyword evidence="12" id="KW-0378">Hydrolase</keyword>
<dbReference type="InterPro" id="IPR039866">
    <property type="entry name" value="CPQ"/>
</dbReference>
<comment type="similarity">
    <text evidence="5">Belongs to the peptidase M28 family.</text>
</comment>
<evidence type="ECO:0000256" key="12">
    <source>
        <dbReference type="ARBA" id="ARBA00022801"/>
    </source>
</evidence>
<evidence type="ECO:0000256" key="5">
    <source>
        <dbReference type="ARBA" id="ARBA00010918"/>
    </source>
</evidence>
<gene>
    <name evidence="24" type="ORF">AFUS01_LOCUS8758</name>
</gene>
<evidence type="ECO:0000313" key="25">
    <source>
        <dbReference type="Proteomes" id="UP000708208"/>
    </source>
</evidence>
<evidence type="ECO:0000256" key="3">
    <source>
        <dbReference type="ARBA" id="ARBA00004555"/>
    </source>
</evidence>
<keyword evidence="10" id="KW-0479">Metal-binding</keyword>
<sequence>MNHTIFFVSSLLVAFQVICSGTNHNITKDYENQIKRRRFQDLPPFKAPVIGPCVKHPENCNLSPILKAEIVSYRPAVETIVREVLDGESKGRAYKELGKFVDLFGARVSGSKALEDSIDYMLDQMKQNGLQNVHGEEVVVPHYVRGEERAELLTPRRKHLTLLGLDPSVGTPAQGIEADVLVVTSFEDLKAKAKQAKGKIIVFNQDWQGSYKTTAIYRIRGAIEAATVGGIATLIRSITDFSLNTPHTGGMTYEALIPEIPAACITVEDAELLYRLQESGEKLRISFKMSIYKLPATTSRNVFGEITGNEKPNELVGLSGHIDSWDVGQGALDDAGGTQISVEALYLLKRLGLTTHRTLQAILWTSEEAAAVGVGVADYVKRHDKELANFSAVFESDSGTFNATGLDFAGSEEAG</sequence>
<evidence type="ECO:0000256" key="4">
    <source>
        <dbReference type="ARBA" id="ARBA00004613"/>
    </source>
</evidence>
<evidence type="ECO:0000256" key="13">
    <source>
        <dbReference type="ARBA" id="ARBA00022824"/>
    </source>
</evidence>
<evidence type="ECO:0000256" key="9">
    <source>
        <dbReference type="ARBA" id="ARBA00022670"/>
    </source>
</evidence>
<dbReference type="GO" id="GO:0006508">
    <property type="term" value="P:proteolysis"/>
    <property type="evidence" value="ECO:0007669"/>
    <property type="project" value="UniProtKB-KW"/>
</dbReference>
<keyword evidence="25" id="KW-1185">Reference proteome</keyword>
<keyword evidence="11 22" id="KW-0732">Signal</keyword>
<keyword evidence="14" id="KW-0862">Zinc</keyword>
<evidence type="ECO:0000256" key="22">
    <source>
        <dbReference type="SAM" id="SignalP"/>
    </source>
</evidence>
<evidence type="ECO:0000256" key="19">
    <source>
        <dbReference type="ARBA" id="ARBA00023228"/>
    </source>
</evidence>
<evidence type="ECO:0000256" key="21">
    <source>
        <dbReference type="ARBA" id="ARBA00033328"/>
    </source>
</evidence>
<evidence type="ECO:0000256" key="17">
    <source>
        <dbReference type="ARBA" id="ARBA00023145"/>
    </source>
</evidence>
<dbReference type="GO" id="GO:0005764">
    <property type="term" value="C:lysosome"/>
    <property type="evidence" value="ECO:0007669"/>
    <property type="project" value="UniProtKB-SubCell"/>
</dbReference>
<comment type="subunit">
    <text evidence="20">Homodimer. The monomeric form is inactive while the homodimer is active.</text>
</comment>
<dbReference type="Proteomes" id="UP000708208">
    <property type="component" value="Unassembled WGS sequence"/>
</dbReference>
<keyword evidence="16" id="KW-0482">Metalloprotease</keyword>
<evidence type="ECO:0000256" key="2">
    <source>
        <dbReference type="ARBA" id="ARBA00004371"/>
    </source>
</evidence>
<dbReference type="AlphaFoldDB" id="A0A8J2NUW7"/>
<dbReference type="GO" id="GO:0005794">
    <property type="term" value="C:Golgi apparatus"/>
    <property type="evidence" value="ECO:0007669"/>
    <property type="project" value="UniProtKB-SubCell"/>
</dbReference>
<dbReference type="FunFam" id="3.50.30.30:FF:000009">
    <property type="entry name" value="Carboxypeptidase Q"/>
    <property type="match status" value="1"/>
</dbReference>
<keyword evidence="19" id="KW-0458">Lysosome</keyword>
<accession>A0A8J2NUW7</accession>
<evidence type="ECO:0000256" key="20">
    <source>
        <dbReference type="ARBA" id="ARBA00025833"/>
    </source>
</evidence>
<dbReference type="PANTHER" id="PTHR12053">
    <property type="entry name" value="PROTEASE FAMILY M28 PLASMA GLUTAMATE CARBOXYPEPTIDASE-RELATED"/>
    <property type="match status" value="1"/>
</dbReference>
<feature type="domain" description="Peptidase M28" evidence="23">
    <location>
        <begin position="301"/>
        <end position="408"/>
    </location>
</feature>
<organism evidence="24 25">
    <name type="scientific">Allacma fusca</name>
    <dbReference type="NCBI Taxonomy" id="39272"/>
    <lineage>
        <taxon>Eukaryota</taxon>
        <taxon>Metazoa</taxon>
        <taxon>Ecdysozoa</taxon>
        <taxon>Arthropoda</taxon>
        <taxon>Hexapoda</taxon>
        <taxon>Collembola</taxon>
        <taxon>Symphypleona</taxon>
        <taxon>Sminthuridae</taxon>
        <taxon>Allacma</taxon>
    </lineage>
</organism>
<dbReference type="GO" id="GO:0046872">
    <property type="term" value="F:metal ion binding"/>
    <property type="evidence" value="ECO:0007669"/>
    <property type="project" value="UniProtKB-KW"/>
</dbReference>
<evidence type="ECO:0000256" key="10">
    <source>
        <dbReference type="ARBA" id="ARBA00022723"/>
    </source>
</evidence>